<dbReference type="OrthoDB" id="193931at2759"/>
<dbReference type="GO" id="GO:0005524">
    <property type="term" value="F:ATP binding"/>
    <property type="evidence" value="ECO:0007669"/>
    <property type="project" value="UniProtKB-KW"/>
</dbReference>
<dbReference type="PROSITE" id="PS50011">
    <property type="entry name" value="PROTEIN_KINASE_DOM"/>
    <property type="match status" value="1"/>
</dbReference>
<dbReference type="GO" id="GO:0004674">
    <property type="term" value="F:protein serine/threonine kinase activity"/>
    <property type="evidence" value="ECO:0007669"/>
    <property type="project" value="TreeGrafter"/>
</dbReference>
<dbReference type="GO" id="GO:0005737">
    <property type="term" value="C:cytoplasm"/>
    <property type="evidence" value="ECO:0007669"/>
    <property type="project" value="TreeGrafter"/>
</dbReference>
<dbReference type="PANTHER" id="PTHR24346:SF75">
    <property type="entry name" value="AURORA KINASE"/>
    <property type="match status" value="1"/>
</dbReference>
<evidence type="ECO:0000313" key="6">
    <source>
        <dbReference type="Proteomes" id="UP000198406"/>
    </source>
</evidence>
<protein>
    <recommendedName>
        <fullName evidence="4">Protein kinase domain-containing protein</fullName>
    </recommendedName>
</protein>
<feature type="domain" description="Protein kinase" evidence="4">
    <location>
        <begin position="85"/>
        <end position="392"/>
    </location>
</feature>
<comment type="caution">
    <text evidence="5">The sequence shown here is derived from an EMBL/GenBank/DDBJ whole genome shotgun (WGS) entry which is preliminary data.</text>
</comment>
<feature type="region of interest" description="Disordered" evidence="3">
    <location>
        <begin position="407"/>
        <end position="439"/>
    </location>
</feature>
<dbReference type="Pfam" id="PF00069">
    <property type="entry name" value="Pkinase"/>
    <property type="match status" value="1"/>
</dbReference>
<dbReference type="InterPro" id="IPR000719">
    <property type="entry name" value="Prot_kinase_dom"/>
</dbReference>
<dbReference type="PROSITE" id="PS00109">
    <property type="entry name" value="PROTEIN_KINASE_TYR"/>
    <property type="match status" value="1"/>
</dbReference>
<sequence>MTLCASSLPPTRYWAHGPPFRFNEMERASSAADPLDFPLPLIEKAVLEKISVRDHRTRVSTPIKPVIIHQYCPKRRLLNDEDRAYLLHKKIAKTAYGSIYVCIVLRKQETNEEKTMQWETSEELVAIKISSLERIRAARGKSLEDPIKEASALQFVGNYHSNILGCREVLQTDGYLMVVMDYCKKGNMYSRLLSNSSKNSTKPTKKKPGEAMARLWFQQILQCLVHLENKGICHGDICLENLLIDDDSHTVHLIDFGTALRIPYVDQRDDGGVVDASEGTVRRLIRNKGQSGKLTYLAPELVDKVDAFDGFAVDLWSAGIILFIMLVGKAPFAVASSSDYRFNEINKGRLSNIINRSDLKLSPEACNLLQNMLWRKPDKRLNISQVLMHPWVTGCSKPPPYPHYHITEGESNRAVDKSRSEKSDAEKRRRYVSPQGSSS</sequence>
<dbReference type="SUPFAM" id="SSF56112">
    <property type="entry name" value="Protein kinase-like (PK-like)"/>
    <property type="match status" value="1"/>
</dbReference>
<dbReference type="Proteomes" id="UP000198406">
    <property type="component" value="Unassembled WGS sequence"/>
</dbReference>
<keyword evidence="1" id="KW-0547">Nucleotide-binding</keyword>
<evidence type="ECO:0000256" key="1">
    <source>
        <dbReference type="ARBA" id="ARBA00022741"/>
    </source>
</evidence>
<evidence type="ECO:0000313" key="5">
    <source>
        <dbReference type="EMBL" id="GAX21323.1"/>
    </source>
</evidence>
<evidence type="ECO:0000256" key="2">
    <source>
        <dbReference type="ARBA" id="ARBA00022840"/>
    </source>
</evidence>
<dbReference type="Gene3D" id="1.10.510.10">
    <property type="entry name" value="Transferase(Phosphotransferase) domain 1"/>
    <property type="match status" value="1"/>
</dbReference>
<evidence type="ECO:0000256" key="3">
    <source>
        <dbReference type="SAM" id="MobiDB-lite"/>
    </source>
</evidence>
<reference evidence="5 6" key="1">
    <citation type="journal article" date="2015" name="Plant Cell">
        <title>Oil accumulation by the oleaginous diatom Fistulifera solaris as revealed by the genome and transcriptome.</title>
        <authorList>
            <person name="Tanaka T."/>
            <person name="Maeda Y."/>
            <person name="Veluchamy A."/>
            <person name="Tanaka M."/>
            <person name="Abida H."/>
            <person name="Marechal E."/>
            <person name="Bowler C."/>
            <person name="Muto M."/>
            <person name="Sunaga Y."/>
            <person name="Tanaka M."/>
            <person name="Yoshino T."/>
            <person name="Taniguchi T."/>
            <person name="Fukuda Y."/>
            <person name="Nemoto M."/>
            <person name="Matsumoto M."/>
            <person name="Wong P.S."/>
            <person name="Aburatani S."/>
            <person name="Fujibuchi W."/>
        </authorList>
    </citation>
    <scope>NUCLEOTIDE SEQUENCE [LARGE SCALE GENOMIC DNA]</scope>
    <source>
        <strain evidence="5 6">JPCC DA0580</strain>
    </source>
</reference>
<organism evidence="5 6">
    <name type="scientific">Fistulifera solaris</name>
    <name type="common">Oleaginous diatom</name>
    <dbReference type="NCBI Taxonomy" id="1519565"/>
    <lineage>
        <taxon>Eukaryota</taxon>
        <taxon>Sar</taxon>
        <taxon>Stramenopiles</taxon>
        <taxon>Ochrophyta</taxon>
        <taxon>Bacillariophyta</taxon>
        <taxon>Bacillariophyceae</taxon>
        <taxon>Bacillariophycidae</taxon>
        <taxon>Naviculales</taxon>
        <taxon>Naviculaceae</taxon>
        <taxon>Fistulifera</taxon>
    </lineage>
</organism>
<dbReference type="GO" id="GO:0035556">
    <property type="term" value="P:intracellular signal transduction"/>
    <property type="evidence" value="ECO:0007669"/>
    <property type="project" value="TreeGrafter"/>
</dbReference>
<keyword evidence="6" id="KW-1185">Reference proteome</keyword>
<dbReference type="InParanoid" id="A0A1Z5K4Z4"/>
<accession>A0A1Z5K4Z4</accession>
<evidence type="ECO:0000259" key="4">
    <source>
        <dbReference type="PROSITE" id="PS50011"/>
    </source>
</evidence>
<dbReference type="InterPro" id="IPR008266">
    <property type="entry name" value="Tyr_kinase_AS"/>
</dbReference>
<gene>
    <name evidence="5" type="ORF">FisN_1Lh158</name>
</gene>
<keyword evidence="2" id="KW-0067">ATP-binding</keyword>
<dbReference type="InterPro" id="IPR011009">
    <property type="entry name" value="Kinase-like_dom_sf"/>
</dbReference>
<feature type="compositionally biased region" description="Basic and acidic residues" evidence="3">
    <location>
        <begin position="407"/>
        <end position="427"/>
    </location>
</feature>
<dbReference type="PANTHER" id="PTHR24346">
    <property type="entry name" value="MAP/MICROTUBULE AFFINITY-REGULATING KINASE"/>
    <property type="match status" value="1"/>
</dbReference>
<dbReference type="AlphaFoldDB" id="A0A1Z5K4Z4"/>
<name>A0A1Z5K4Z4_FISSO</name>
<dbReference type="EMBL" id="BDSP01000162">
    <property type="protein sequence ID" value="GAX21323.1"/>
    <property type="molecule type" value="Genomic_DNA"/>
</dbReference>
<proteinExistence type="predicted"/>